<organism evidence="7 8">
    <name type="scientific">Peronospora effusa</name>
    <dbReference type="NCBI Taxonomy" id="542832"/>
    <lineage>
        <taxon>Eukaryota</taxon>
        <taxon>Sar</taxon>
        <taxon>Stramenopiles</taxon>
        <taxon>Oomycota</taxon>
        <taxon>Peronosporomycetes</taxon>
        <taxon>Peronosporales</taxon>
        <taxon>Peronosporaceae</taxon>
        <taxon>Peronospora</taxon>
    </lineage>
</organism>
<dbReference type="InterPro" id="IPR019787">
    <property type="entry name" value="Znf_PHD-finger"/>
</dbReference>
<evidence type="ECO:0000313" key="8">
    <source>
        <dbReference type="Proteomes" id="UP000286097"/>
    </source>
</evidence>
<evidence type="ECO:0000313" key="7">
    <source>
        <dbReference type="EMBL" id="RQM15352.1"/>
    </source>
</evidence>
<evidence type="ECO:0000256" key="1">
    <source>
        <dbReference type="ARBA" id="ARBA00004123"/>
    </source>
</evidence>
<name>A0A3R7YY59_9STRA</name>
<dbReference type="PROSITE" id="PS50016">
    <property type="entry name" value="ZF_PHD_2"/>
    <property type="match status" value="1"/>
</dbReference>
<evidence type="ECO:0000256" key="3">
    <source>
        <dbReference type="ARBA" id="ARBA00022771"/>
    </source>
</evidence>
<evidence type="ECO:0000256" key="2">
    <source>
        <dbReference type="ARBA" id="ARBA00022723"/>
    </source>
</evidence>
<keyword evidence="4" id="KW-0862">Zinc</keyword>
<dbReference type="Pfam" id="PF00628">
    <property type="entry name" value="PHD"/>
    <property type="match status" value="1"/>
</dbReference>
<dbReference type="Proteomes" id="UP000286097">
    <property type="component" value="Unassembled WGS sequence"/>
</dbReference>
<evidence type="ECO:0000259" key="6">
    <source>
        <dbReference type="PROSITE" id="PS50016"/>
    </source>
</evidence>
<dbReference type="GO" id="GO:0000785">
    <property type="term" value="C:chromatin"/>
    <property type="evidence" value="ECO:0007669"/>
    <property type="project" value="TreeGrafter"/>
</dbReference>
<dbReference type="InterPro" id="IPR011011">
    <property type="entry name" value="Znf_FYVE_PHD"/>
</dbReference>
<sequence length="482" mass="55558">MSKDADIRAQVPALLSIEQQQQNKYLYKPQYRQRWGWQNNDQGSKLAPNEITAFVRTYAWPKETELALQCLFEASYDITRAVETIHQARRQKLKMNREETERIPTTIFEKAMGRHGKNFHLVKVGTVQRLRRFSWNVTSQELVSKFYSWKITPGYKKWHDSQREKKRKREAKRLKLLHPGVDQHREYCEVCLKGGKLLCCDGCERACHLNCVRPALLDVPEGEWLCSHCREVVPLPAGTYPGSDASKSTFKVKTEANGTSFKWGSDMQLACCIRNDEKKIDEKYPLTIEKCLEKSELTACSKLEDPPNRFITEDLNGISDITTESESDGGVARNCQSLTSNYVFTAPLKKRKQKCSKIESDIVRLRCKSTLHSLEKNRSSRTKDVREKVLPIRRQKNAKNEAVVGRSRYSTPSLVLEYSSSQVKRVIREVKPLQLKTASTNRKRKLQFDGSCNSPHFPAVKKPRTPNHYACIKEIRTTRAEV</sequence>
<dbReference type="GO" id="GO:0005634">
    <property type="term" value="C:nucleus"/>
    <property type="evidence" value="ECO:0007669"/>
    <property type="project" value="UniProtKB-SubCell"/>
</dbReference>
<evidence type="ECO:0000256" key="4">
    <source>
        <dbReference type="ARBA" id="ARBA00022833"/>
    </source>
</evidence>
<accession>A0A3R7YY59</accession>
<dbReference type="CDD" id="cd15539">
    <property type="entry name" value="PHD1_AIRE"/>
    <property type="match status" value="1"/>
</dbReference>
<protein>
    <recommendedName>
        <fullName evidence="6">PHD-type domain-containing protein</fullName>
    </recommendedName>
</protein>
<dbReference type="InterPro" id="IPR013083">
    <property type="entry name" value="Znf_RING/FYVE/PHD"/>
</dbReference>
<evidence type="ECO:0000256" key="5">
    <source>
        <dbReference type="PROSITE-ProRule" id="PRU00146"/>
    </source>
</evidence>
<comment type="subcellular location">
    <subcellularLocation>
        <location evidence="1">Nucleus</location>
    </subcellularLocation>
</comment>
<dbReference type="InterPro" id="IPR001965">
    <property type="entry name" value="Znf_PHD"/>
</dbReference>
<dbReference type="SUPFAM" id="SSF57903">
    <property type="entry name" value="FYVE/PHD zinc finger"/>
    <property type="match status" value="1"/>
</dbReference>
<keyword evidence="3 5" id="KW-0863">Zinc-finger</keyword>
<feature type="domain" description="PHD-type" evidence="6">
    <location>
        <begin position="185"/>
        <end position="232"/>
    </location>
</feature>
<gene>
    <name evidence="7" type="ORF">DD237_003580</name>
</gene>
<dbReference type="Gene3D" id="3.30.40.10">
    <property type="entry name" value="Zinc/RING finger domain, C3HC4 (zinc finger)"/>
    <property type="match status" value="1"/>
</dbReference>
<keyword evidence="2" id="KW-0479">Metal-binding</keyword>
<proteinExistence type="predicted"/>
<comment type="caution">
    <text evidence="7">The sequence shown here is derived from an EMBL/GenBank/DDBJ whole genome shotgun (WGS) entry which is preliminary data.</text>
</comment>
<dbReference type="PANTHER" id="PTHR45915:SF2">
    <property type="entry name" value="TOUTATIS, ISOFORM E"/>
    <property type="match status" value="1"/>
</dbReference>
<reference evidence="7 8" key="1">
    <citation type="submission" date="2018-06" db="EMBL/GenBank/DDBJ databases">
        <title>Comparative genomics of downy mildews reveals potential adaptations to biotrophy.</title>
        <authorList>
            <person name="Fletcher K."/>
            <person name="Klosterman S.J."/>
            <person name="Derevnina L."/>
            <person name="Martin F."/>
            <person name="Koike S."/>
            <person name="Reyes Chin-Wo S."/>
            <person name="Mou B."/>
            <person name="Michelmore R."/>
        </authorList>
    </citation>
    <scope>NUCLEOTIDE SEQUENCE [LARGE SCALE GENOMIC DNA]</scope>
    <source>
        <strain evidence="7 8">R13</strain>
    </source>
</reference>
<dbReference type="SMART" id="SM00249">
    <property type="entry name" value="PHD"/>
    <property type="match status" value="1"/>
</dbReference>
<dbReference type="GO" id="GO:0008270">
    <property type="term" value="F:zinc ion binding"/>
    <property type="evidence" value="ECO:0007669"/>
    <property type="project" value="UniProtKB-KW"/>
</dbReference>
<dbReference type="AlphaFoldDB" id="A0A3R7YY59"/>
<dbReference type="EMBL" id="QKXF01000160">
    <property type="protein sequence ID" value="RQM15352.1"/>
    <property type="molecule type" value="Genomic_DNA"/>
</dbReference>
<dbReference type="VEuPathDB" id="FungiDB:DD237_003580"/>
<dbReference type="PANTHER" id="PTHR45915">
    <property type="entry name" value="TRANSCRIPTION INTERMEDIARY FACTOR"/>
    <property type="match status" value="1"/>
</dbReference>